<keyword evidence="2" id="KW-1185">Reference proteome</keyword>
<reference evidence="2" key="1">
    <citation type="journal article" date="2019" name="Int. J. Syst. Evol. Microbiol.">
        <title>The Global Catalogue of Microorganisms (GCM) 10K type strain sequencing project: providing services to taxonomists for standard genome sequencing and annotation.</title>
        <authorList>
            <consortium name="The Broad Institute Genomics Platform"/>
            <consortium name="The Broad Institute Genome Sequencing Center for Infectious Disease"/>
            <person name="Wu L."/>
            <person name="Ma J."/>
        </authorList>
    </citation>
    <scope>NUCLEOTIDE SEQUENCE [LARGE SCALE GENOMIC DNA]</scope>
    <source>
        <strain evidence="2">KCTC 12708</strain>
    </source>
</reference>
<comment type="caution">
    <text evidence="1">The sequence shown here is derived from an EMBL/GenBank/DDBJ whole genome shotgun (WGS) entry which is preliminary data.</text>
</comment>
<dbReference type="RefSeq" id="WP_229797299.1">
    <property type="nucleotide sequence ID" value="NZ_BMWY01000003.1"/>
</dbReference>
<gene>
    <name evidence="1" type="ORF">GCM10008088_12180</name>
</gene>
<dbReference type="SUPFAM" id="SSF53955">
    <property type="entry name" value="Lysozyme-like"/>
    <property type="match status" value="1"/>
</dbReference>
<sequence>MPILTGIFLLSGFSNKEEAIIASVTTDNLPEYYSVKTEDSLLIDDVVYPVLKNSYLGFKEAIAFKESGGDYNVINQFGYLGKYQFGRGTLKLIGIYDTKDFLNNPALQEAAFYANASRNKWILRRDIKWYVGHTIGGVKITESGILAAAHLAGPGSVKKFLRSGGTETFSDAFGTSIKYYLKRFKGYDTSFVEPNRKAKAKVPKLNNYFTALSEK</sequence>
<dbReference type="Gene3D" id="1.10.530.10">
    <property type="match status" value="1"/>
</dbReference>
<dbReference type="GeneID" id="94368882"/>
<organism evidence="1 2">
    <name type="scientific">Mesonia mobilis</name>
    <dbReference type="NCBI Taxonomy" id="369791"/>
    <lineage>
        <taxon>Bacteria</taxon>
        <taxon>Pseudomonadati</taxon>
        <taxon>Bacteroidota</taxon>
        <taxon>Flavobacteriia</taxon>
        <taxon>Flavobacteriales</taxon>
        <taxon>Flavobacteriaceae</taxon>
        <taxon>Mesonia</taxon>
    </lineage>
</organism>
<evidence type="ECO:0000313" key="2">
    <source>
        <dbReference type="Proteomes" id="UP000615593"/>
    </source>
</evidence>
<name>A0ABQ3BNP6_9FLAO</name>
<dbReference type="EMBL" id="BMWY01000003">
    <property type="protein sequence ID" value="GGZ52129.1"/>
    <property type="molecule type" value="Genomic_DNA"/>
</dbReference>
<accession>A0ABQ3BNP6</accession>
<protein>
    <submittedName>
        <fullName evidence="1">Peptidoglycan-binding protein LysM</fullName>
    </submittedName>
</protein>
<dbReference type="InterPro" id="IPR023346">
    <property type="entry name" value="Lysozyme-like_dom_sf"/>
</dbReference>
<evidence type="ECO:0000313" key="1">
    <source>
        <dbReference type="EMBL" id="GGZ52129.1"/>
    </source>
</evidence>
<proteinExistence type="predicted"/>
<dbReference type="Proteomes" id="UP000615593">
    <property type="component" value="Unassembled WGS sequence"/>
</dbReference>